<dbReference type="AlphaFoldDB" id="O58657"/>
<sequence>MLSSKFSNQSNPRKTLYKDRIINIWPLMNNNYGFLHFSFLPIPRSSLFNLLLYSPYGSSGENLGGCATLVFSPHTGHISLRVYLPHLGHFLILNLISLHFFLFLTFLILFSFLNKVASPPACFITLSISSAISSRTSSAL</sequence>
<evidence type="ECO:0000313" key="3">
    <source>
        <dbReference type="Proteomes" id="UP000000752"/>
    </source>
</evidence>
<reference evidence="2 3" key="1">
    <citation type="journal article" date="1998" name="DNA Res.">
        <title>Complete sequence and gene organization of the genome of a hyper-thermophilic archaebacterium, Pyrococcus horikoshii OT3.</title>
        <authorList>
            <person name="Kawarabayasi Y."/>
            <person name="Sawada M."/>
            <person name="Horikawa H."/>
            <person name="Haikawa Y."/>
            <person name="Hino Y."/>
            <person name="Yamamoto S."/>
            <person name="Sekine M."/>
            <person name="Baba S."/>
            <person name="Kosugi H."/>
            <person name="Hosoyama A."/>
            <person name="Nagai Y."/>
            <person name="Sakai M."/>
            <person name="Ogura K."/>
            <person name="Otuka R."/>
            <person name="Nakazawa H."/>
            <person name="Takamiya M."/>
            <person name="Ohfuku Y."/>
            <person name="Funahashi T."/>
            <person name="Tanaka T."/>
            <person name="Kudoh Y."/>
            <person name="Yamazaki J."/>
            <person name="Kushida N."/>
            <person name="Oguchi A."/>
            <person name="Aoki K."/>
            <person name="Nakamura Y."/>
            <person name="Robb T.F."/>
            <person name="Horikoshi K."/>
            <person name="Masuchi Y."/>
            <person name="Shizuya H."/>
            <person name="Kikuchi H."/>
        </authorList>
    </citation>
    <scope>NUCLEOTIDE SEQUENCE [LARGE SCALE GENOMIC DNA]</scope>
    <source>
        <strain evidence="3">ATCC 700860 / DSM 12428 / JCM 9974 / NBRC 100139 / OT-3</strain>
    </source>
</reference>
<gene>
    <name evidence="2" type="ordered locus">PH0959</name>
</gene>
<dbReference type="EMBL" id="BA000001">
    <property type="protein sequence ID" value="BAA30056.1"/>
    <property type="molecule type" value="Genomic_DNA"/>
</dbReference>
<dbReference type="Proteomes" id="UP000000752">
    <property type="component" value="Chromosome"/>
</dbReference>
<evidence type="ECO:0000313" key="2">
    <source>
        <dbReference type="EMBL" id="BAA30056.1"/>
    </source>
</evidence>
<keyword evidence="3" id="KW-1185">Reference proteome</keyword>
<dbReference type="KEGG" id="pho:PH0959"/>
<feature type="transmembrane region" description="Helical" evidence="1">
    <location>
        <begin position="21"/>
        <end position="42"/>
    </location>
</feature>
<organism evidence="2 3">
    <name type="scientific">Pyrococcus horikoshii (strain ATCC 700860 / DSM 12428 / JCM 9974 / NBRC 100139 / OT-3)</name>
    <dbReference type="NCBI Taxonomy" id="70601"/>
    <lineage>
        <taxon>Archaea</taxon>
        <taxon>Methanobacteriati</taxon>
        <taxon>Methanobacteriota</taxon>
        <taxon>Thermococci</taxon>
        <taxon>Thermococcales</taxon>
        <taxon>Thermococcaceae</taxon>
        <taxon>Pyrococcus</taxon>
    </lineage>
</organism>
<dbReference type="EnsemblBacteria" id="BAA30056">
    <property type="protein sequence ID" value="BAA30056"/>
    <property type="gene ID" value="BAA30056"/>
</dbReference>
<feature type="transmembrane region" description="Helical" evidence="1">
    <location>
        <begin position="90"/>
        <end position="113"/>
    </location>
</feature>
<name>O58657_PYRHO</name>
<keyword evidence="1" id="KW-0472">Membrane</keyword>
<keyword evidence="1" id="KW-1133">Transmembrane helix</keyword>
<dbReference type="STRING" id="70601.gene:9377914"/>
<protein>
    <submittedName>
        <fullName evidence="2">Uncharacterized protein</fullName>
    </submittedName>
</protein>
<accession>O58657</accession>
<keyword evidence="1" id="KW-0812">Transmembrane</keyword>
<dbReference type="PIR" id="B71087">
    <property type="entry name" value="B71087"/>
</dbReference>
<evidence type="ECO:0000256" key="1">
    <source>
        <dbReference type="SAM" id="Phobius"/>
    </source>
</evidence>
<proteinExistence type="predicted"/>